<keyword evidence="4" id="KW-0804">Transcription</keyword>
<feature type="domain" description="RNA polymerase sigma-70 region 2" evidence="5">
    <location>
        <begin position="26"/>
        <end position="92"/>
    </location>
</feature>
<dbReference type="InterPro" id="IPR013324">
    <property type="entry name" value="RNA_pol_sigma_r3/r4-like"/>
</dbReference>
<dbReference type="Gene3D" id="1.10.1740.10">
    <property type="match status" value="1"/>
</dbReference>
<evidence type="ECO:0000259" key="5">
    <source>
        <dbReference type="Pfam" id="PF04542"/>
    </source>
</evidence>
<dbReference type="InterPro" id="IPR013325">
    <property type="entry name" value="RNA_pol_sigma_r2"/>
</dbReference>
<evidence type="ECO:0000313" key="8">
    <source>
        <dbReference type="Proteomes" id="UP000306229"/>
    </source>
</evidence>
<sequence length="196" mass="22940">MNTNFENNTFLIESLKQGDEKAYSHLIEKFHKKLFTYAFSLTNNKPLAKDVLQNVFLNVWIFRDKLDSKLSIKNFLYTATYNEFIRQYWKNQSTKDLENKYAQALNEVIEETDEKSINTLISIVTQEIQNLPKKCKKVFLLSKEDGLTNMEISEYLDISIKTVEAHISKAYCIIREKIGEKTSSILFLIFPNKKTS</sequence>
<evidence type="ECO:0000256" key="3">
    <source>
        <dbReference type="ARBA" id="ARBA00023082"/>
    </source>
</evidence>
<dbReference type="GO" id="GO:0016987">
    <property type="term" value="F:sigma factor activity"/>
    <property type="evidence" value="ECO:0007669"/>
    <property type="project" value="UniProtKB-KW"/>
</dbReference>
<dbReference type="GO" id="GO:0006352">
    <property type="term" value="P:DNA-templated transcription initiation"/>
    <property type="evidence" value="ECO:0007669"/>
    <property type="project" value="InterPro"/>
</dbReference>
<evidence type="ECO:0000256" key="4">
    <source>
        <dbReference type="ARBA" id="ARBA00023163"/>
    </source>
</evidence>
<dbReference type="InterPro" id="IPR014284">
    <property type="entry name" value="RNA_pol_sigma-70_dom"/>
</dbReference>
<dbReference type="PANTHER" id="PTHR43133">
    <property type="entry name" value="RNA POLYMERASE ECF-TYPE SIGMA FACTO"/>
    <property type="match status" value="1"/>
</dbReference>
<dbReference type="Pfam" id="PF08281">
    <property type="entry name" value="Sigma70_r4_2"/>
    <property type="match status" value="1"/>
</dbReference>
<protein>
    <submittedName>
        <fullName evidence="7">Sigma-70 family RNA polymerase sigma factor</fullName>
    </submittedName>
</protein>
<dbReference type="InterPro" id="IPR007627">
    <property type="entry name" value="RNA_pol_sigma70_r2"/>
</dbReference>
<dbReference type="InterPro" id="IPR013249">
    <property type="entry name" value="RNA_pol_sigma70_r4_t2"/>
</dbReference>
<keyword evidence="3" id="KW-0731">Sigma factor</keyword>
<gene>
    <name evidence="7" type="ORF">FF125_00210</name>
</gene>
<dbReference type="PANTHER" id="PTHR43133:SF46">
    <property type="entry name" value="RNA POLYMERASE SIGMA-70 FACTOR ECF SUBFAMILY"/>
    <property type="match status" value="1"/>
</dbReference>
<evidence type="ECO:0000256" key="2">
    <source>
        <dbReference type="ARBA" id="ARBA00023015"/>
    </source>
</evidence>
<keyword evidence="2" id="KW-0805">Transcription regulation</keyword>
<dbReference type="SUPFAM" id="SSF88659">
    <property type="entry name" value="Sigma3 and sigma4 domains of RNA polymerase sigma factors"/>
    <property type="match status" value="1"/>
</dbReference>
<dbReference type="AlphaFoldDB" id="A0A5B7TL88"/>
<dbReference type="InterPro" id="IPR039425">
    <property type="entry name" value="RNA_pol_sigma-70-like"/>
</dbReference>
<evidence type="ECO:0000313" key="7">
    <source>
        <dbReference type="EMBL" id="QCX36930.1"/>
    </source>
</evidence>
<comment type="similarity">
    <text evidence="1">Belongs to the sigma-70 factor family. ECF subfamily.</text>
</comment>
<reference evidence="7 8" key="1">
    <citation type="submission" date="2019-05" db="EMBL/GenBank/DDBJ databases">
        <title>Algicella ahnfeltiae gen. nov., sp. nov., a novel marine bacterium of the family Flavobacteriaceae isolated from a red alga.</title>
        <authorList>
            <person name="Nedashkovskaya O.I."/>
            <person name="Kukhlevskiy A.D."/>
            <person name="Kim S.-G."/>
            <person name="Zhukova N.V."/>
            <person name="Mikhailov V.V."/>
        </authorList>
    </citation>
    <scope>NUCLEOTIDE SEQUENCE [LARGE SCALE GENOMIC DNA]</scope>
    <source>
        <strain evidence="7 8">10Alg115</strain>
    </source>
</reference>
<dbReference type="RefSeq" id="WP_138947891.1">
    <property type="nucleotide sequence ID" value="NZ_CP040749.1"/>
</dbReference>
<proteinExistence type="inferred from homology"/>
<organism evidence="7 8">
    <name type="scientific">Aureibaculum algae</name>
    <dbReference type="NCBI Taxonomy" id="2584122"/>
    <lineage>
        <taxon>Bacteria</taxon>
        <taxon>Pseudomonadati</taxon>
        <taxon>Bacteroidota</taxon>
        <taxon>Flavobacteriia</taxon>
        <taxon>Flavobacteriales</taxon>
        <taxon>Flavobacteriaceae</taxon>
        <taxon>Aureibaculum</taxon>
    </lineage>
</organism>
<dbReference type="SUPFAM" id="SSF88946">
    <property type="entry name" value="Sigma2 domain of RNA polymerase sigma factors"/>
    <property type="match status" value="1"/>
</dbReference>
<name>A0A5B7TL88_9FLAO</name>
<dbReference type="Proteomes" id="UP000306229">
    <property type="component" value="Chromosome"/>
</dbReference>
<feature type="domain" description="RNA polymerase sigma factor 70 region 4 type 2" evidence="6">
    <location>
        <begin position="124"/>
        <end position="170"/>
    </location>
</feature>
<dbReference type="EMBL" id="CP040749">
    <property type="protein sequence ID" value="QCX36930.1"/>
    <property type="molecule type" value="Genomic_DNA"/>
</dbReference>
<dbReference type="InterPro" id="IPR036388">
    <property type="entry name" value="WH-like_DNA-bd_sf"/>
</dbReference>
<evidence type="ECO:0000259" key="6">
    <source>
        <dbReference type="Pfam" id="PF08281"/>
    </source>
</evidence>
<dbReference type="Pfam" id="PF04542">
    <property type="entry name" value="Sigma70_r2"/>
    <property type="match status" value="1"/>
</dbReference>
<evidence type="ECO:0000256" key="1">
    <source>
        <dbReference type="ARBA" id="ARBA00010641"/>
    </source>
</evidence>
<dbReference type="NCBIfam" id="TIGR02937">
    <property type="entry name" value="sigma70-ECF"/>
    <property type="match status" value="1"/>
</dbReference>
<keyword evidence="8" id="KW-1185">Reference proteome</keyword>
<dbReference type="GO" id="GO:0003677">
    <property type="term" value="F:DNA binding"/>
    <property type="evidence" value="ECO:0007669"/>
    <property type="project" value="InterPro"/>
</dbReference>
<dbReference type="OrthoDB" id="665981at2"/>
<accession>A0A5B7TL88</accession>
<dbReference type="Gene3D" id="1.10.10.10">
    <property type="entry name" value="Winged helix-like DNA-binding domain superfamily/Winged helix DNA-binding domain"/>
    <property type="match status" value="1"/>
</dbReference>
<dbReference type="KEGG" id="fbe:FF125_00210"/>